<keyword evidence="4 5" id="KW-0472">Membrane</keyword>
<keyword evidence="2 5" id="KW-0812">Transmembrane</keyword>
<comment type="subcellular location">
    <subcellularLocation>
        <location evidence="1">Membrane</location>
        <topology evidence="1">Multi-pass membrane protein</topology>
    </subcellularLocation>
</comment>
<evidence type="ECO:0000256" key="1">
    <source>
        <dbReference type="ARBA" id="ARBA00004141"/>
    </source>
</evidence>
<feature type="transmembrane region" description="Helical" evidence="5">
    <location>
        <begin position="388"/>
        <end position="406"/>
    </location>
</feature>
<feature type="transmembrane region" description="Helical" evidence="5">
    <location>
        <begin position="126"/>
        <end position="146"/>
    </location>
</feature>
<dbReference type="STRING" id="1798682.A3C15_02920"/>
<evidence type="ECO:0000256" key="2">
    <source>
        <dbReference type="ARBA" id="ARBA00022692"/>
    </source>
</evidence>
<dbReference type="InterPro" id="IPR007016">
    <property type="entry name" value="O-antigen_ligase-rel_domated"/>
</dbReference>
<feature type="transmembrane region" description="Helical" evidence="5">
    <location>
        <begin position="69"/>
        <end position="89"/>
    </location>
</feature>
<feature type="transmembrane region" description="Helical" evidence="5">
    <location>
        <begin position="361"/>
        <end position="381"/>
    </location>
</feature>
<feature type="transmembrane region" description="Helical" evidence="5">
    <location>
        <begin position="329"/>
        <end position="349"/>
    </location>
</feature>
<comment type="caution">
    <text evidence="7">The sequence shown here is derived from an EMBL/GenBank/DDBJ whole genome shotgun (WGS) entry which is preliminary data.</text>
</comment>
<protein>
    <recommendedName>
        <fullName evidence="6">O-antigen ligase-related domain-containing protein</fullName>
    </recommendedName>
</protein>
<dbReference type="InterPro" id="IPR051533">
    <property type="entry name" value="WaaL-like"/>
</dbReference>
<dbReference type="AlphaFoldDB" id="A0A1F6M818"/>
<evidence type="ECO:0000313" key="8">
    <source>
        <dbReference type="Proteomes" id="UP000176532"/>
    </source>
</evidence>
<evidence type="ECO:0000256" key="3">
    <source>
        <dbReference type="ARBA" id="ARBA00022989"/>
    </source>
</evidence>
<evidence type="ECO:0000313" key="7">
    <source>
        <dbReference type="EMBL" id="OGH67784.1"/>
    </source>
</evidence>
<feature type="transmembrane region" description="Helical" evidence="5">
    <location>
        <begin position="9"/>
        <end position="30"/>
    </location>
</feature>
<accession>A0A1F6M818</accession>
<dbReference type="Proteomes" id="UP000176532">
    <property type="component" value="Unassembled WGS sequence"/>
</dbReference>
<proteinExistence type="predicted"/>
<feature type="domain" description="O-antigen ligase-related" evidence="6">
    <location>
        <begin position="204"/>
        <end position="338"/>
    </location>
</feature>
<name>A0A1F6M818_9BACT</name>
<sequence>MSHALMQRLVIFVAAATPLYLVRFSVFGLPTTALELLIGVLCFLTIARTIVMHDVRIQYVRRLREIPRALWIGVVIFFIASCIAIVVAPDTRAAFGIWRAYVVEAIAFGVVAWLHLDSWRQFRVLAAALSVTAAFVAVVAIIQQFTGWGIPNPFWRAAATRRVTSIFGYPNAVGLYLELIVPFLIAGFLLAKNVIARAWFVILFCASVAAIIFAESSGTLAALVLTAGLFLLLWKRTRWIVAALFVCAVLAVAVSPLRKPFADEFLLQGVSGNLRTSMWKETVQMLAERPVTGAGLAGYQATVKPFHILQWAEIYLYPHNLILALWSELGLLGLLSFCWIFFVVAWWSVRGVCNAHHASEHRVWAGVVFASFFIIAIHGLVDTPYFKNDFSVLFWLIIAAALQVRYTQNSPNKTT</sequence>
<dbReference type="GO" id="GO:0016020">
    <property type="term" value="C:membrane"/>
    <property type="evidence" value="ECO:0007669"/>
    <property type="project" value="UniProtKB-SubCell"/>
</dbReference>
<dbReference type="Pfam" id="PF04932">
    <property type="entry name" value="Wzy_C"/>
    <property type="match status" value="1"/>
</dbReference>
<feature type="transmembrane region" description="Helical" evidence="5">
    <location>
        <begin position="95"/>
        <end position="114"/>
    </location>
</feature>
<evidence type="ECO:0000256" key="5">
    <source>
        <dbReference type="SAM" id="Phobius"/>
    </source>
</evidence>
<gene>
    <name evidence="7" type="ORF">A3C15_02920</name>
</gene>
<reference evidence="7 8" key="1">
    <citation type="journal article" date="2016" name="Nat. Commun.">
        <title>Thousands of microbial genomes shed light on interconnected biogeochemical processes in an aquifer system.</title>
        <authorList>
            <person name="Anantharaman K."/>
            <person name="Brown C.T."/>
            <person name="Hug L.A."/>
            <person name="Sharon I."/>
            <person name="Castelle C.J."/>
            <person name="Probst A.J."/>
            <person name="Thomas B.C."/>
            <person name="Singh A."/>
            <person name="Wilkins M.J."/>
            <person name="Karaoz U."/>
            <person name="Brodie E.L."/>
            <person name="Williams K.H."/>
            <person name="Hubbard S.S."/>
            <person name="Banfield J.F."/>
        </authorList>
    </citation>
    <scope>NUCLEOTIDE SEQUENCE [LARGE SCALE GENOMIC DNA]</scope>
</reference>
<dbReference type="PANTHER" id="PTHR37422:SF13">
    <property type="entry name" value="LIPOPOLYSACCHARIDE BIOSYNTHESIS PROTEIN PA4999-RELATED"/>
    <property type="match status" value="1"/>
</dbReference>
<feature type="transmembrane region" description="Helical" evidence="5">
    <location>
        <begin position="166"/>
        <end position="191"/>
    </location>
</feature>
<evidence type="ECO:0000259" key="6">
    <source>
        <dbReference type="Pfam" id="PF04932"/>
    </source>
</evidence>
<feature type="transmembrane region" description="Helical" evidence="5">
    <location>
        <begin position="198"/>
        <end position="231"/>
    </location>
</feature>
<dbReference type="PANTHER" id="PTHR37422">
    <property type="entry name" value="TEICHURONIC ACID BIOSYNTHESIS PROTEIN TUAE"/>
    <property type="match status" value="1"/>
</dbReference>
<feature type="transmembrane region" description="Helical" evidence="5">
    <location>
        <begin position="237"/>
        <end position="257"/>
    </location>
</feature>
<organism evidence="7 8">
    <name type="scientific">Candidatus Magasanikbacteria bacterium RIFCSPHIGHO2_02_FULL_50_9b</name>
    <dbReference type="NCBI Taxonomy" id="1798682"/>
    <lineage>
        <taxon>Bacteria</taxon>
        <taxon>Candidatus Magasanikiibacteriota</taxon>
    </lineage>
</organism>
<dbReference type="EMBL" id="MFQD01000034">
    <property type="protein sequence ID" value="OGH67784.1"/>
    <property type="molecule type" value="Genomic_DNA"/>
</dbReference>
<evidence type="ECO:0000256" key="4">
    <source>
        <dbReference type="ARBA" id="ARBA00023136"/>
    </source>
</evidence>
<feature type="transmembrane region" description="Helical" evidence="5">
    <location>
        <begin position="36"/>
        <end position="57"/>
    </location>
</feature>
<keyword evidence="3 5" id="KW-1133">Transmembrane helix</keyword>